<keyword evidence="2" id="KW-1185">Reference proteome</keyword>
<reference evidence="2" key="1">
    <citation type="submission" date="2017-03" db="EMBL/GenBank/DDBJ databases">
        <title>Phytopthora megakarya and P. palmivora, two closely related causual agents of cacao black pod achieved similar genome size and gene model numbers by different mechanisms.</title>
        <authorList>
            <person name="Ali S."/>
            <person name="Shao J."/>
            <person name="Larry D.J."/>
            <person name="Kronmiller B."/>
            <person name="Shen D."/>
            <person name="Strem M.D."/>
            <person name="Melnick R.L."/>
            <person name="Guiltinan M.J."/>
            <person name="Tyler B.M."/>
            <person name="Meinhardt L.W."/>
            <person name="Bailey B.A."/>
        </authorList>
    </citation>
    <scope>NUCLEOTIDE SEQUENCE [LARGE SCALE GENOMIC DNA]</scope>
    <source>
        <strain evidence="2">zdho120</strain>
    </source>
</reference>
<proteinExistence type="predicted"/>
<organism evidence="1 2">
    <name type="scientific">Phytophthora megakarya</name>
    <dbReference type="NCBI Taxonomy" id="4795"/>
    <lineage>
        <taxon>Eukaryota</taxon>
        <taxon>Sar</taxon>
        <taxon>Stramenopiles</taxon>
        <taxon>Oomycota</taxon>
        <taxon>Peronosporomycetes</taxon>
        <taxon>Peronosporales</taxon>
        <taxon>Peronosporaceae</taxon>
        <taxon>Phytophthora</taxon>
    </lineage>
</organism>
<evidence type="ECO:0000313" key="1">
    <source>
        <dbReference type="EMBL" id="OWZ06795.1"/>
    </source>
</evidence>
<accession>A0A225VN79</accession>
<dbReference type="EMBL" id="NBNE01003817">
    <property type="protein sequence ID" value="OWZ06795.1"/>
    <property type="molecule type" value="Genomic_DNA"/>
</dbReference>
<dbReference type="AlphaFoldDB" id="A0A225VN79"/>
<gene>
    <name evidence="1" type="ORF">PHMEG_00020910</name>
</gene>
<protein>
    <submittedName>
        <fullName evidence="1">Uncharacterized protein</fullName>
    </submittedName>
</protein>
<dbReference type="Proteomes" id="UP000198211">
    <property type="component" value="Unassembled WGS sequence"/>
</dbReference>
<evidence type="ECO:0000313" key="2">
    <source>
        <dbReference type="Proteomes" id="UP000198211"/>
    </source>
</evidence>
<sequence>MDILKAWLKLGTVAHYEDVVGEKGHSCARHLIKFGLLNPIKVSTRSNPRQITCICCQVFHNIISNITHVLKEGGADKITLAVVTDWHANLELFLGHHCRVLNQQRAML</sequence>
<comment type="caution">
    <text evidence="1">The sequence shown here is derived from an EMBL/GenBank/DDBJ whole genome shotgun (WGS) entry which is preliminary data.</text>
</comment>
<name>A0A225VN79_9STRA</name>
<dbReference type="STRING" id="4795.A0A225VN79"/>